<gene>
    <name evidence="2" type="ORF">E1809_22990</name>
    <name evidence="1" type="ORF">E1809_26300</name>
</gene>
<evidence type="ECO:0000313" key="1">
    <source>
        <dbReference type="EMBL" id="TDF82843.1"/>
    </source>
</evidence>
<reference evidence="1 3" key="1">
    <citation type="submission" date="2019-03" db="EMBL/GenBank/DDBJ databases">
        <title>Whole genome sequence of Arthrobacter sp JH1-1.</title>
        <authorList>
            <person name="Trinh H.N."/>
        </authorList>
    </citation>
    <scope>NUCLEOTIDE SEQUENCE [LARGE SCALE GENOMIC DNA]</scope>
    <source>
        <strain evidence="1 3">JH1-1</strain>
    </source>
</reference>
<dbReference type="AlphaFoldDB" id="A0A4R5JXH9"/>
<comment type="caution">
    <text evidence="1">The sequence shown here is derived from an EMBL/GenBank/DDBJ whole genome shotgun (WGS) entry which is preliminary data.</text>
</comment>
<sequence length="50" mass="5704">MESRVELFARIRRDARVEGLSVRALAARHGVHRRTVRQALESAAPPERKP</sequence>
<dbReference type="EMBL" id="SMRU01000094">
    <property type="protein sequence ID" value="TDF82843.1"/>
    <property type="molecule type" value="Genomic_DNA"/>
</dbReference>
<protein>
    <submittedName>
        <fullName evidence="1">IS21 family transposase</fullName>
    </submittedName>
</protein>
<dbReference type="Proteomes" id="UP000295511">
    <property type="component" value="Unassembled WGS sequence"/>
</dbReference>
<name>A0A4R5JXH9_9MICC</name>
<proteinExistence type="predicted"/>
<feature type="non-terminal residue" evidence="1">
    <location>
        <position position="50"/>
    </location>
</feature>
<accession>A0A4R5JXH9</accession>
<evidence type="ECO:0000313" key="3">
    <source>
        <dbReference type="Proteomes" id="UP000295511"/>
    </source>
</evidence>
<dbReference type="EMBL" id="SMRU01000039">
    <property type="protein sequence ID" value="TDF89477.1"/>
    <property type="molecule type" value="Genomic_DNA"/>
</dbReference>
<evidence type="ECO:0000313" key="2">
    <source>
        <dbReference type="EMBL" id="TDF89477.1"/>
    </source>
</evidence>
<organism evidence="1 3">
    <name type="scientific">Arthrobacter terricola</name>
    <dbReference type="NCBI Taxonomy" id="2547396"/>
    <lineage>
        <taxon>Bacteria</taxon>
        <taxon>Bacillati</taxon>
        <taxon>Actinomycetota</taxon>
        <taxon>Actinomycetes</taxon>
        <taxon>Micrococcales</taxon>
        <taxon>Micrococcaceae</taxon>
        <taxon>Arthrobacter</taxon>
    </lineage>
</organism>
<keyword evidence="3" id="KW-1185">Reference proteome</keyword>